<sequence>FCRNSLTKQQWAHTPDLYQGDAAVTSRGPHNYGPARRVAEKPFIIVYGTQGGSSSSSLLLQFAVYIANQFFATSDTLVPILEDDRISEKEYESNNLIIIGGPKENSKAGLFLTFLSNLTVDFEKSELSLGIGCDYRAPQTGILTLAPHGSQGLALLLMGLSTSGLEDVVKLATPTIPPMARSPFSNLLPDFVITGPETGLKGPGGFLNKNDTDNLQSIISN</sequence>
<keyword evidence="2" id="KW-1185">Reference proteome</keyword>
<dbReference type="Proteomes" id="UP000271974">
    <property type="component" value="Unassembled WGS sequence"/>
</dbReference>
<organism evidence="1 2">
    <name type="scientific">Elysia chlorotica</name>
    <name type="common">Eastern emerald elysia</name>
    <name type="synonym">Sea slug</name>
    <dbReference type="NCBI Taxonomy" id="188477"/>
    <lineage>
        <taxon>Eukaryota</taxon>
        <taxon>Metazoa</taxon>
        <taxon>Spiralia</taxon>
        <taxon>Lophotrochozoa</taxon>
        <taxon>Mollusca</taxon>
        <taxon>Gastropoda</taxon>
        <taxon>Heterobranchia</taxon>
        <taxon>Euthyneura</taxon>
        <taxon>Panpulmonata</taxon>
        <taxon>Sacoglossa</taxon>
        <taxon>Placobranchoidea</taxon>
        <taxon>Plakobranchidae</taxon>
        <taxon>Elysia</taxon>
    </lineage>
</organism>
<dbReference type="STRING" id="188477.A0A3S1B6Y5"/>
<reference evidence="1 2" key="1">
    <citation type="submission" date="2019-01" db="EMBL/GenBank/DDBJ databases">
        <title>A draft genome assembly of the solar-powered sea slug Elysia chlorotica.</title>
        <authorList>
            <person name="Cai H."/>
            <person name="Li Q."/>
            <person name="Fang X."/>
            <person name="Li J."/>
            <person name="Curtis N.E."/>
            <person name="Altenburger A."/>
            <person name="Shibata T."/>
            <person name="Feng M."/>
            <person name="Maeda T."/>
            <person name="Schwartz J.A."/>
            <person name="Shigenobu S."/>
            <person name="Lundholm N."/>
            <person name="Nishiyama T."/>
            <person name="Yang H."/>
            <person name="Hasebe M."/>
            <person name="Li S."/>
            <person name="Pierce S.K."/>
            <person name="Wang J."/>
        </authorList>
    </citation>
    <scope>NUCLEOTIDE SEQUENCE [LARGE SCALE GENOMIC DNA]</scope>
    <source>
        <strain evidence="1">EC2010</strain>
        <tissue evidence="1">Whole organism of an adult</tissue>
    </source>
</reference>
<feature type="non-terminal residue" evidence="1">
    <location>
        <position position="1"/>
    </location>
</feature>
<gene>
    <name evidence="1" type="ORF">EGW08_015741</name>
</gene>
<evidence type="ECO:0000313" key="1">
    <source>
        <dbReference type="EMBL" id="RUS76487.1"/>
    </source>
</evidence>
<dbReference type="EMBL" id="RQTK01000658">
    <property type="protein sequence ID" value="RUS76487.1"/>
    <property type="molecule type" value="Genomic_DNA"/>
</dbReference>
<comment type="caution">
    <text evidence="1">The sequence shown here is derived from an EMBL/GenBank/DDBJ whole genome shotgun (WGS) entry which is preliminary data.</text>
</comment>
<dbReference type="OrthoDB" id="449091at2759"/>
<name>A0A3S1B6Y5_ELYCH</name>
<accession>A0A3S1B6Y5</accession>
<dbReference type="AlphaFoldDB" id="A0A3S1B6Y5"/>
<protein>
    <submittedName>
        <fullName evidence="1">Uncharacterized protein</fullName>
    </submittedName>
</protein>
<evidence type="ECO:0000313" key="2">
    <source>
        <dbReference type="Proteomes" id="UP000271974"/>
    </source>
</evidence>
<proteinExistence type="predicted"/>